<dbReference type="PANTHER" id="PTHR30302">
    <property type="entry name" value="HYDROGENASE 1 MATURATION PROTEASE"/>
    <property type="match status" value="1"/>
</dbReference>
<gene>
    <name evidence="5" type="ORF">SAMN04489727_4491</name>
</gene>
<reference evidence="6" key="1">
    <citation type="submission" date="2016-10" db="EMBL/GenBank/DDBJ databases">
        <authorList>
            <person name="Varghese N."/>
            <person name="Submissions S."/>
        </authorList>
    </citation>
    <scope>NUCLEOTIDE SEQUENCE [LARGE SCALE GENOMIC DNA]</scope>
    <source>
        <strain evidence="6">DSM 44544</strain>
    </source>
</reference>
<dbReference type="SUPFAM" id="SSF53163">
    <property type="entry name" value="HybD-like"/>
    <property type="match status" value="1"/>
</dbReference>
<dbReference type="GO" id="GO:0016485">
    <property type="term" value="P:protein processing"/>
    <property type="evidence" value="ECO:0007669"/>
    <property type="project" value="TreeGrafter"/>
</dbReference>
<name>A0A1H4U4F8_9PSEU</name>
<evidence type="ECO:0000313" key="5">
    <source>
        <dbReference type="EMBL" id="SEC63643.1"/>
    </source>
</evidence>
<comment type="similarity">
    <text evidence="1">Belongs to the peptidase A31 family.</text>
</comment>
<dbReference type="AlphaFoldDB" id="A0A1H4U4F8"/>
<keyword evidence="6" id="KW-1185">Reference proteome</keyword>
<dbReference type="EMBL" id="FNSO01000004">
    <property type="protein sequence ID" value="SEC63643.1"/>
    <property type="molecule type" value="Genomic_DNA"/>
</dbReference>
<accession>A0A1H4U4F8</accession>
<keyword evidence="3" id="KW-0064">Aspartyl protease</keyword>
<evidence type="ECO:0000313" key="6">
    <source>
        <dbReference type="Proteomes" id="UP000199622"/>
    </source>
</evidence>
<dbReference type="PANTHER" id="PTHR30302:SF1">
    <property type="entry name" value="HYDROGENASE 2 MATURATION PROTEASE"/>
    <property type="match status" value="1"/>
</dbReference>
<evidence type="ECO:0000256" key="4">
    <source>
        <dbReference type="ARBA" id="ARBA00022801"/>
    </source>
</evidence>
<evidence type="ECO:0000256" key="3">
    <source>
        <dbReference type="ARBA" id="ARBA00022750"/>
    </source>
</evidence>
<dbReference type="NCBIfam" id="TIGR00072">
    <property type="entry name" value="hydrog_prot"/>
    <property type="match status" value="1"/>
</dbReference>
<dbReference type="Pfam" id="PF01750">
    <property type="entry name" value="HycI"/>
    <property type="match status" value="1"/>
</dbReference>
<keyword evidence="2 5" id="KW-0645">Protease</keyword>
<dbReference type="GO" id="GO:0008047">
    <property type="term" value="F:enzyme activator activity"/>
    <property type="evidence" value="ECO:0007669"/>
    <property type="project" value="InterPro"/>
</dbReference>
<dbReference type="GO" id="GO:0004190">
    <property type="term" value="F:aspartic-type endopeptidase activity"/>
    <property type="evidence" value="ECO:0007669"/>
    <property type="project" value="UniProtKB-KW"/>
</dbReference>
<evidence type="ECO:0000256" key="1">
    <source>
        <dbReference type="ARBA" id="ARBA00006814"/>
    </source>
</evidence>
<dbReference type="STRING" id="208445.SAMN04489727_4491"/>
<protein>
    <submittedName>
        <fullName evidence="5">Hydrogenase maturation protease</fullName>
    </submittedName>
</protein>
<organism evidence="5 6">
    <name type="scientific">Amycolatopsis tolypomycina</name>
    <dbReference type="NCBI Taxonomy" id="208445"/>
    <lineage>
        <taxon>Bacteria</taxon>
        <taxon>Bacillati</taxon>
        <taxon>Actinomycetota</taxon>
        <taxon>Actinomycetes</taxon>
        <taxon>Pseudonocardiales</taxon>
        <taxon>Pseudonocardiaceae</taxon>
        <taxon>Amycolatopsis</taxon>
    </lineage>
</organism>
<keyword evidence="4" id="KW-0378">Hydrolase</keyword>
<sequence length="157" mass="16058">MTRAVVIGVGNEYRRDDGVAVAVLAALDADPIPGVRTVLCDGEPAALLDAWSEVDTAVVVDAVLCEPATPGRVWASTVDGWPPRAVPASSHALGIPDAVRLGAALGRVPKELVVYAVEAAEVGLGTGLTPAVRAAVPEVVRAVRDRLGNPGESPATR</sequence>
<dbReference type="Gene3D" id="3.40.50.1450">
    <property type="entry name" value="HybD-like"/>
    <property type="match status" value="1"/>
</dbReference>
<evidence type="ECO:0000256" key="2">
    <source>
        <dbReference type="ARBA" id="ARBA00022670"/>
    </source>
</evidence>
<dbReference type="InterPro" id="IPR023430">
    <property type="entry name" value="Pept_HybD-like_dom_sf"/>
</dbReference>
<proteinExistence type="inferred from homology"/>
<dbReference type="InterPro" id="IPR000671">
    <property type="entry name" value="Peptidase_A31"/>
</dbReference>
<dbReference type="RefSeq" id="WP_208613353.1">
    <property type="nucleotide sequence ID" value="NZ_FNSO01000004.1"/>
</dbReference>
<dbReference type="Proteomes" id="UP000199622">
    <property type="component" value="Unassembled WGS sequence"/>
</dbReference>